<evidence type="ECO:0000313" key="7">
    <source>
        <dbReference type="Proteomes" id="UP000199488"/>
    </source>
</evidence>
<keyword evidence="7" id="KW-1185">Reference proteome</keyword>
<protein>
    <recommendedName>
        <fullName evidence="5">Segregation and condensation protein B</fullName>
    </recommendedName>
</protein>
<comment type="subcellular location">
    <subcellularLocation>
        <location evidence="5">Cytoplasm</location>
    </subcellularLocation>
    <text evidence="5">Associated with two foci at the outer edges of the nucleoid region in young cells, and at four foci within both cell halves in older cells.</text>
</comment>
<dbReference type="InterPro" id="IPR036388">
    <property type="entry name" value="WH-like_DNA-bd_sf"/>
</dbReference>
<dbReference type="InterPro" id="IPR036390">
    <property type="entry name" value="WH_DNA-bd_sf"/>
</dbReference>
<dbReference type="Proteomes" id="UP000199488">
    <property type="component" value="Unassembled WGS sequence"/>
</dbReference>
<comment type="subunit">
    <text evidence="5">Homodimer. Homodimerization may be required to stabilize the binding of ScpA to the Smc head domains. Component of a cohesin-like complex composed of ScpA, ScpB and the Smc homodimer, in which ScpA and ScpB bind to the head domain of Smc. The presence of the three proteins is required for the association of the complex with DNA.</text>
</comment>
<evidence type="ECO:0000256" key="3">
    <source>
        <dbReference type="ARBA" id="ARBA00022829"/>
    </source>
</evidence>
<dbReference type="GO" id="GO:0051304">
    <property type="term" value="P:chromosome separation"/>
    <property type="evidence" value="ECO:0007669"/>
    <property type="project" value="InterPro"/>
</dbReference>
<reference evidence="6 7" key="1">
    <citation type="submission" date="2016-10" db="EMBL/GenBank/DDBJ databases">
        <authorList>
            <person name="de Groot N.N."/>
        </authorList>
    </citation>
    <scope>NUCLEOTIDE SEQUENCE [LARGE SCALE GENOMIC DNA]</scope>
    <source>
        <strain evidence="6 7">DSM 23126</strain>
    </source>
</reference>
<dbReference type="HAMAP" id="MF_01804">
    <property type="entry name" value="ScpB"/>
    <property type="match status" value="1"/>
</dbReference>
<gene>
    <name evidence="5" type="primary">scpB</name>
    <name evidence="6" type="ORF">SAMN05421781_0742</name>
</gene>
<dbReference type="Gene3D" id="1.10.10.10">
    <property type="entry name" value="Winged helix-like DNA-binding domain superfamily/Winged helix DNA-binding domain"/>
    <property type="match status" value="2"/>
</dbReference>
<dbReference type="PIRSF" id="PIRSF019345">
    <property type="entry name" value="ScpB"/>
    <property type="match status" value="1"/>
</dbReference>
<dbReference type="RefSeq" id="WP_245723998.1">
    <property type="nucleotide sequence ID" value="NZ_FNNC01000001.1"/>
</dbReference>
<evidence type="ECO:0000313" key="6">
    <source>
        <dbReference type="EMBL" id="SDW18111.1"/>
    </source>
</evidence>
<sequence>MKREKTIEGMLESLLYISGDEGLEAEQAARALGIETETAREHLISLKNAWAEREGGLQITQAENTFFFATVPEAAEAIEQFSEQQNRQTLSQAALETLAIIAYNQPVLRADIDQVRGVKSDRALQTLLSKGLVKEFERTQKPGRPMSFVTSTRFLEYFGLETLEELPPLEDEEQPEQADLFFRELYQDEE</sequence>
<evidence type="ECO:0000256" key="2">
    <source>
        <dbReference type="ARBA" id="ARBA00022618"/>
    </source>
</evidence>
<dbReference type="NCBIfam" id="TIGR00281">
    <property type="entry name" value="SMC-Scp complex subunit ScpB"/>
    <property type="match status" value="1"/>
</dbReference>
<dbReference type="GO" id="GO:0005737">
    <property type="term" value="C:cytoplasm"/>
    <property type="evidence" value="ECO:0007669"/>
    <property type="project" value="UniProtKB-SubCell"/>
</dbReference>
<accession>A0A1H2RFE3</accession>
<dbReference type="PANTHER" id="PTHR34298:SF2">
    <property type="entry name" value="SEGREGATION AND CONDENSATION PROTEIN B"/>
    <property type="match status" value="1"/>
</dbReference>
<comment type="function">
    <text evidence="5">Participates in chromosomal partition during cell division. May act via the formation of a condensin-like complex containing Smc and ScpA that pull DNA away from mid-cell into both cell halves.</text>
</comment>
<keyword evidence="1 5" id="KW-0963">Cytoplasm</keyword>
<evidence type="ECO:0000256" key="4">
    <source>
        <dbReference type="ARBA" id="ARBA00023306"/>
    </source>
</evidence>
<dbReference type="SUPFAM" id="SSF46785">
    <property type="entry name" value="Winged helix' DNA-binding domain"/>
    <property type="match status" value="2"/>
</dbReference>
<comment type="similarity">
    <text evidence="5">Belongs to the ScpB family.</text>
</comment>
<proteinExistence type="inferred from homology"/>
<evidence type="ECO:0000256" key="1">
    <source>
        <dbReference type="ARBA" id="ARBA00022490"/>
    </source>
</evidence>
<dbReference type="STRING" id="1122204.SAMN05421781_0742"/>
<keyword evidence="2 5" id="KW-0132">Cell division</keyword>
<dbReference type="EMBL" id="FNNC01000001">
    <property type="protein sequence ID" value="SDW18111.1"/>
    <property type="molecule type" value="Genomic_DNA"/>
</dbReference>
<dbReference type="GO" id="GO:0006260">
    <property type="term" value="P:DNA replication"/>
    <property type="evidence" value="ECO:0007669"/>
    <property type="project" value="UniProtKB-UniRule"/>
</dbReference>
<keyword evidence="3 5" id="KW-0159">Chromosome partition</keyword>
<keyword evidence="4 5" id="KW-0131">Cell cycle</keyword>
<dbReference type="GO" id="GO:0051301">
    <property type="term" value="P:cell division"/>
    <property type="evidence" value="ECO:0007669"/>
    <property type="project" value="UniProtKB-KW"/>
</dbReference>
<name>A0A1H2RFE3_9BACI</name>
<dbReference type="Pfam" id="PF04079">
    <property type="entry name" value="SMC_ScpB"/>
    <property type="match status" value="1"/>
</dbReference>
<dbReference type="AlphaFoldDB" id="A0A1H2RFE3"/>
<evidence type="ECO:0000256" key="5">
    <source>
        <dbReference type="HAMAP-Rule" id="MF_01804"/>
    </source>
</evidence>
<dbReference type="InterPro" id="IPR005234">
    <property type="entry name" value="ScpB_csome_segregation"/>
</dbReference>
<dbReference type="PANTHER" id="PTHR34298">
    <property type="entry name" value="SEGREGATION AND CONDENSATION PROTEIN B"/>
    <property type="match status" value="1"/>
</dbReference>
<organism evidence="6 7">
    <name type="scientific">Marinococcus luteus</name>
    <dbReference type="NCBI Taxonomy" id="1122204"/>
    <lineage>
        <taxon>Bacteria</taxon>
        <taxon>Bacillati</taxon>
        <taxon>Bacillota</taxon>
        <taxon>Bacilli</taxon>
        <taxon>Bacillales</taxon>
        <taxon>Bacillaceae</taxon>
        <taxon>Marinococcus</taxon>
    </lineage>
</organism>